<evidence type="ECO:0000259" key="10">
    <source>
        <dbReference type="PROSITE" id="PS50893"/>
    </source>
</evidence>
<evidence type="ECO:0000256" key="3">
    <source>
        <dbReference type="ARBA" id="ARBA00022692"/>
    </source>
</evidence>
<dbReference type="PANTHER" id="PTHR48041">
    <property type="entry name" value="ABC TRANSPORTER G FAMILY MEMBER 28"/>
    <property type="match status" value="1"/>
</dbReference>
<name>A0ABD1Z694_9MARC</name>
<sequence>MEMDSVEDNRASNSPEAERSVFVDIPPDEEPGGAAASTVPVAANDIYINQFNYYRSDSKRNFWLPFPPGPLNYSEGRAVQLKASQFAKDPSSDPDRIRTYEIKVKNLFYKLPPPRQTKLAKVMGMIRNCRQRRDPFPVTPSKQKPAGADRYILRNINFEAQSGELLAIAGPSGAGKSTLLEVLAGRVKPTSPPGCMLVNDQIVDVHQFQRVSGYVMQDDALFPHLTVMETLLYSARLRLPTTVPYEEKLARVKSVIEELGLSHVATTRIGNESMRGVSGGERRRVSIGLDVIHNPAVLFLDEPTSGLDSAAAANIVEVLRVMAECHSRCVILTIHQPSVRILQLMHSFLILADGMVVHHGSLELLEIRLQAAGHQIPSQVNVLEYAIDAINSKEADAIKAMHVTGAEHQKLQDLQHGMEKTVKVDNPPNDDNDDRSSMKAWDDEEYQDYLRRAWGRKDEEDEKKITYANSGIQETVILAQRFFKNISRPKELFTARTAQALISGICLGTIFLKVRNDQAGASERIGFIAFSLSFFLSGTTEGLPIFLEERHIIMRESSRGAYRISSYAFSSVLVFAPFLLIMGLVYSIPSYWLINLNPSASGFFFFCLVLWLVLLVANSFISFFAAVSSNYIMSTSLISSCMGAFFLFSGFFISKDKIPRYWLFMHYCSLFKYPFDALLINEYDTRLETCFGFIDDSTGICTLTGRQILEEAGIHHLNKWLDVLIMLSFIIGYRLCSYLIICYKISRRRR</sequence>
<dbReference type="SMART" id="SM00382">
    <property type="entry name" value="AAA"/>
    <property type="match status" value="1"/>
</dbReference>
<dbReference type="FunFam" id="3.40.50.300:FF:001473">
    <property type="entry name" value="ATP-binding cassette transporter"/>
    <property type="match status" value="1"/>
</dbReference>
<feature type="transmembrane region" description="Helical" evidence="9">
    <location>
        <begin position="525"/>
        <end position="547"/>
    </location>
</feature>
<evidence type="ECO:0000256" key="2">
    <source>
        <dbReference type="ARBA" id="ARBA00022448"/>
    </source>
</evidence>
<dbReference type="SUPFAM" id="SSF52540">
    <property type="entry name" value="P-loop containing nucleoside triphosphate hydrolases"/>
    <property type="match status" value="1"/>
</dbReference>
<dbReference type="PROSITE" id="PS50893">
    <property type="entry name" value="ABC_TRANSPORTER_2"/>
    <property type="match status" value="1"/>
</dbReference>
<dbReference type="Gene3D" id="3.40.50.300">
    <property type="entry name" value="P-loop containing nucleotide triphosphate hydrolases"/>
    <property type="match status" value="1"/>
</dbReference>
<reference evidence="11 12" key="1">
    <citation type="submission" date="2024-09" db="EMBL/GenBank/DDBJ databases">
        <title>Chromosome-scale assembly of Riccia fluitans.</title>
        <authorList>
            <person name="Paukszto L."/>
            <person name="Sawicki J."/>
            <person name="Karawczyk K."/>
            <person name="Piernik-Szablinska J."/>
            <person name="Szczecinska M."/>
            <person name="Mazdziarz M."/>
        </authorList>
    </citation>
    <scope>NUCLEOTIDE SEQUENCE [LARGE SCALE GENOMIC DNA]</scope>
    <source>
        <strain evidence="11">Rf_01</strain>
        <tissue evidence="11">Aerial parts of the thallus</tissue>
    </source>
</reference>
<dbReference type="InterPro" id="IPR013525">
    <property type="entry name" value="ABC2_TM"/>
</dbReference>
<keyword evidence="5" id="KW-0067">ATP-binding</keyword>
<comment type="caution">
    <text evidence="11">The sequence shown here is derived from an EMBL/GenBank/DDBJ whole genome shotgun (WGS) entry which is preliminary data.</text>
</comment>
<dbReference type="Pfam" id="PF00005">
    <property type="entry name" value="ABC_tran"/>
    <property type="match status" value="1"/>
</dbReference>
<evidence type="ECO:0000256" key="8">
    <source>
        <dbReference type="SAM" id="MobiDB-lite"/>
    </source>
</evidence>
<evidence type="ECO:0000256" key="7">
    <source>
        <dbReference type="ARBA" id="ARBA00023136"/>
    </source>
</evidence>
<evidence type="ECO:0000313" key="12">
    <source>
        <dbReference type="Proteomes" id="UP001605036"/>
    </source>
</evidence>
<dbReference type="Proteomes" id="UP001605036">
    <property type="component" value="Unassembled WGS sequence"/>
</dbReference>
<dbReference type="PANTHER" id="PTHR48041:SF100">
    <property type="entry name" value="ABC TRANSPORTER-LIKE"/>
    <property type="match status" value="1"/>
</dbReference>
<protein>
    <recommendedName>
        <fullName evidence="10">ABC transporter domain-containing protein</fullName>
    </recommendedName>
</protein>
<dbReference type="AlphaFoldDB" id="A0ABD1Z694"/>
<dbReference type="GO" id="GO:0005524">
    <property type="term" value="F:ATP binding"/>
    <property type="evidence" value="ECO:0007669"/>
    <property type="project" value="UniProtKB-KW"/>
</dbReference>
<keyword evidence="4" id="KW-0547">Nucleotide-binding</keyword>
<feature type="transmembrane region" description="Helical" evidence="9">
    <location>
        <begin position="723"/>
        <end position="743"/>
    </location>
</feature>
<dbReference type="InterPro" id="IPR003439">
    <property type="entry name" value="ABC_transporter-like_ATP-bd"/>
</dbReference>
<evidence type="ECO:0000313" key="11">
    <source>
        <dbReference type="EMBL" id="KAL2643287.1"/>
    </source>
</evidence>
<evidence type="ECO:0000256" key="9">
    <source>
        <dbReference type="SAM" id="Phobius"/>
    </source>
</evidence>
<feature type="transmembrane region" description="Helical" evidence="9">
    <location>
        <begin position="567"/>
        <end position="588"/>
    </location>
</feature>
<gene>
    <name evidence="11" type="ORF">R1flu_010874</name>
</gene>
<feature type="region of interest" description="Disordered" evidence="8">
    <location>
        <begin position="1"/>
        <end position="36"/>
    </location>
</feature>
<evidence type="ECO:0000256" key="6">
    <source>
        <dbReference type="ARBA" id="ARBA00022989"/>
    </source>
</evidence>
<dbReference type="InterPro" id="IPR003593">
    <property type="entry name" value="AAA+_ATPase"/>
</dbReference>
<organism evidence="11 12">
    <name type="scientific">Riccia fluitans</name>
    <dbReference type="NCBI Taxonomy" id="41844"/>
    <lineage>
        <taxon>Eukaryota</taxon>
        <taxon>Viridiplantae</taxon>
        <taxon>Streptophyta</taxon>
        <taxon>Embryophyta</taxon>
        <taxon>Marchantiophyta</taxon>
        <taxon>Marchantiopsida</taxon>
        <taxon>Marchantiidae</taxon>
        <taxon>Marchantiales</taxon>
        <taxon>Ricciaceae</taxon>
        <taxon>Riccia</taxon>
    </lineage>
</organism>
<dbReference type="PROSITE" id="PS00211">
    <property type="entry name" value="ABC_TRANSPORTER_1"/>
    <property type="match status" value="1"/>
</dbReference>
<keyword evidence="6 9" id="KW-1133">Transmembrane helix</keyword>
<feature type="domain" description="ABC transporter" evidence="10">
    <location>
        <begin position="130"/>
        <end position="378"/>
    </location>
</feature>
<keyword evidence="3 9" id="KW-0812">Transmembrane</keyword>
<keyword evidence="2" id="KW-0813">Transport</keyword>
<dbReference type="GO" id="GO:0016020">
    <property type="term" value="C:membrane"/>
    <property type="evidence" value="ECO:0007669"/>
    <property type="project" value="UniProtKB-SubCell"/>
</dbReference>
<feature type="transmembrane region" description="Helical" evidence="9">
    <location>
        <begin position="631"/>
        <end position="653"/>
    </location>
</feature>
<evidence type="ECO:0000256" key="1">
    <source>
        <dbReference type="ARBA" id="ARBA00004141"/>
    </source>
</evidence>
<dbReference type="InterPro" id="IPR050352">
    <property type="entry name" value="ABCG_transporters"/>
</dbReference>
<keyword evidence="12" id="KW-1185">Reference proteome</keyword>
<dbReference type="InterPro" id="IPR027417">
    <property type="entry name" value="P-loop_NTPase"/>
</dbReference>
<dbReference type="Pfam" id="PF01061">
    <property type="entry name" value="ABC2_membrane"/>
    <property type="match status" value="1"/>
</dbReference>
<evidence type="ECO:0000256" key="5">
    <source>
        <dbReference type="ARBA" id="ARBA00022840"/>
    </source>
</evidence>
<accession>A0ABD1Z694</accession>
<feature type="transmembrane region" description="Helical" evidence="9">
    <location>
        <begin position="600"/>
        <end position="624"/>
    </location>
</feature>
<dbReference type="InterPro" id="IPR017871">
    <property type="entry name" value="ABC_transporter-like_CS"/>
</dbReference>
<dbReference type="EMBL" id="JBHFFA010000002">
    <property type="protein sequence ID" value="KAL2643287.1"/>
    <property type="molecule type" value="Genomic_DNA"/>
</dbReference>
<evidence type="ECO:0000256" key="4">
    <source>
        <dbReference type="ARBA" id="ARBA00022741"/>
    </source>
</evidence>
<proteinExistence type="predicted"/>
<keyword evidence="7 9" id="KW-0472">Membrane</keyword>
<comment type="subcellular location">
    <subcellularLocation>
        <location evidence="1">Membrane</location>
        <topology evidence="1">Multi-pass membrane protein</topology>
    </subcellularLocation>
</comment>